<dbReference type="NCBIfam" id="TIGR02937">
    <property type="entry name" value="sigma70-ECF"/>
    <property type="match status" value="1"/>
</dbReference>
<dbReference type="InterPro" id="IPR014327">
    <property type="entry name" value="RNA_pol_sigma70_bacteroid"/>
</dbReference>
<sequence>MRVNFDDIEIIEKLRGGIVSAYREIFDRYYSGLCHFAHKYLGDKDDAEDVVQETFMVLWDKREEFQSLPTVKSFLYTVTKNKCINLLSVSSNRKRILEGDYLFSQQFFEENVVEEEMYRALYKSIEKLPEQSQKIVRLNLKGMKNQEIADQLGISLNTVKTLKKSAYKAIRSDMLIWFLAIVMNQVVS</sequence>
<dbReference type="SUPFAM" id="SSF88946">
    <property type="entry name" value="Sigma2 domain of RNA polymerase sigma factors"/>
    <property type="match status" value="1"/>
</dbReference>
<accession>A0ABR9AG88</accession>
<dbReference type="InterPro" id="IPR000792">
    <property type="entry name" value="Tscrpt_reg_LuxR_C"/>
</dbReference>
<dbReference type="InterPro" id="IPR013325">
    <property type="entry name" value="RNA_pol_sigma_r2"/>
</dbReference>
<comment type="similarity">
    <text evidence="1">Belongs to the sigma-70 factor family. ECF subfamily.</text>
</comment>
<evidence type="ECO:0000313" key="7">
    <source>
        <dbReference type="Proteomes" id="UP000647133"/>
    </source>
</evidence>
<dbReference type="PANTHER" id="PTHR43133">
    <property type="entry name" value="RNA POLYMERASE ECF-TYPE SIGMA FACTO"/>
    <property type="match status" value="1"/>
</dbReference>
<dbReference type="InterPro" id="IPR036388">
    <property type="entry name" value="WH-like_DNA-bd_sf"/>
</dbReference>
<dbReference type="Gene3D" id="1.10.1740.10">
    <property type="match status" value="1"/>
</dbReference>
<evidence type="ECO:0000256" key="1">
    <source>
        <dbReference type="ARBA" id="ARBA00010641"/>
    </source>
</evidence>
<evidence type="ECO:0000313" key="6">
    <source>
        <dbReference type="EMBL" id="MBD8487762.1"/>
    </source>
</evidence>
<dbReference type="Proteomes" id="UP000647133">
    <property type="component" value="Unassembled WGS sequence"/>
</dbReference>
<name>A0ABR9AG88_9BACT</name>
<keyword evidence="2" id="KW-0805">Transcription regulation</keyword>
<organism evidence="6 7">
    <name type="scientific">Echinicola arenosa</name>
    <dbReference type="NCBI Taxonomy" id="2774144"/>
    <lineage>
        <taxon>Bacteria</taxon>
        <taxon>Pseudomonadati</taxon>
        <taxon>Bacteroidota</taxon>
        <taxon>Cytophagia</taxon>
        <taxon>Cytophagales</taxon>
        <taxon>Cyclobacteriaceae</taxon>
        <taxon>Echinicola</taxon>
    </lineage>
</organism>
<dbReference type="SUPFAM" id="SSF88659">
    <property type="entry name" value="Sigma3 and sigma4 domains of RNA polymerase sigma factors"/>
    <property type="match status" value="1"/>
</dbReference>
<dbReference type="InterPro" id="IPR007627">
    <property type="entry name" value="RNA_pol_sigma70_r2"/>
</dbReference>
<proteinExistence type="inferred from homology"/>
<dbReference type="Gene3D" id="1.10.10.10">
    <property type="entry name" value="Winged helix-like DNA-binding domain superfamily/Winged helix DNA-binding domain"/>
    <property type="match status" value="1"/>
</dbReference>
<protein>
    <submittedName>
        <fullName evidence="6">RNA polymerase sigma-70 factor</fullName>
    </submittedName>
</protein>
<comment type="caution">
    <text evidence="6">The sequence shown here is derived from an EMBL/GenBank/DDBJ whole genome shotgun (WGS) entry which is preliminary data.</text>
</comment>
<dbReference type="EMBL" id="JACYTQ010000001">
    <property type="protein sequence ID" value="MBD8487762.1"/>
    <property type="molecule type" value="Genomic_DNA"/>
</dbReference>
<dbReference type="InterPro" id="IPR013324">
    <property type="entry name" value="RNA_pol_sigma_r3/r4-like"/>
</dbReference>
<dbReference type="RefSeq" id="WP_192008227.1">
    <property type="nucleotide sequence ID" value="NZ_JACYTQ010000001.1"/>
</dbReference>
<dbReference type="Pfam" id="PF04542">
    <property type="entry name" value="Sigma70_r2"/>
    <property type="match status" value="1"/>
</dbReference>
<keyword evidence="7" id="KW-1185">Reference proteome</keyword>
<dbReference type="NCBIfam" id="TIGR02985">
    <property type="entry name" value="Sig70_bacteroi1"/>
    <property type="match status" value="1"/>
</dbReference>
<keyword evidence="4" id="KW-0804">Transcription</keyword>
<keyword evidence="3" id="KW-0731">Sigma factor</keyword>
<dbReference type="InterPro" id="IPR039425">
    <property type="entry name" value="RNA_pol_sigma-70-like"/>
</dbReference>
<dbReference type="InterPro" id="IPR013249">
    <property type="entry name" value="RNA_pol_sigma70_r4_t2"/>
</dbReference>
<dbReference type="PRINTS" id="PR00038">
    <property type="entry name" value="HTHLUXR"/>
</dbReference>
<feature type="domain" description="HTH luxR-type" evidence="5">
    <location>
        <begin position="125"/>
        <end position="180"/>
    </location>
</feature>
<dbReference type="Pfam" id="PF08281">
    <property type="entry name" value="Sigma70_r4_2"/>
    <property type="match status" value="1"/>
</dbReference>
<reference evidence="6 7" key="1">
    <citation type="submission" date="2020-09" db="EMBL/GenBank/DDBJ databases">
        <title>Echinicola sp. CAU 1574 isolated from sand of Sido Beach.</title>
        <authorList>
            <person name="Kim W."/>
        </authorList>
    </citation>
    <scope>NUCLEOTIDE SEQUENCE [LARGE SCALE GENOMIC DNA]</scope>
    <source>
        <strain evidence="6 7">CAU 1574</strain>
    </source>
</reference>
<gene>
    <name evidence="6" type="ORF">IFO69_03270</name>
</gene>
<dbReference type="PANTHER" id="PTHR43133:SF46">
    <property type="entry name" value="RNA POLYMERASE SIGMA-70 FACTOR ECF SUBFAMILY"/>
    <property type="match status" value="1"/>
</dbReference>
<dbReference type="InterPro" id="IPR014284">
    <property type="entry name" value="RNA_pol_sigma-70_dom"/>
</dbReference>
<evidence type="ECO:0000256" key="2">
    <source>
        <dbReference type="ARBA" id="ARBA00023015"/>
    </source>
</evidence>
<evidence type="ECO:0000256" key="4">
    <source>
        <dbReference type="ARBA" id="ARBA00023163"/>
    </source>
</evidence>
<evidence type="ECO:0000256" key="3">
    <source>
        <dbReference type="ARBA" id="ARBA00023082"/>
    </source>
</evidence>
<evidence type="ECO:0000259" key="5">
    <source>
        <dbReference type="SMART" id="SM00421"/>
    </source>
</evidence>
<dbReference type="SMART" id="SM00421">
    <property type="entry name" value="HTH_LUXR"/>
    <property type="match status" value="1"/>
</dbReference>